<keyword evidence="5 9" id="KW-1133">Transmembrane helix</keyword>
<evidence type="ECO:0000256" key="5">
    <source>
        <dbReference type="ARBA" id="ARBA00022989"/>
    </source>
</evidence>
<evidence type="ECO:0000259" key="10">
    <source>
        <dbReference type="PROSITE" id="PS51123"/>
    </source>
</evidence>
<dbReference type="PANTHER" id="PTHR30329:SF21">
    <property type="entry name" value="LIPOPROTEIN YIAD-RELATED"/>
    <property type="match status" value="1"/>
</dbReference>
<dbReference type="Pfam" id="PF13677">
    <property type="entry name" value="MotB_plug"/>
    <property type="match status" value="1"/>
</dbReference>
<evidence type="ECO:0000313" key="11">
    <source>
        <dbReference type="EMBL" id="MFC6008584.1"/>
    </source>
</evidence>
<evidence type="ECO:0000256" key="4">
    <source>
        <dbReference type="ARBA" id="ARBA00022692"/>
    </source>
</evidence>
<keyword evidence="11" id="KW-0966">Cell projection</keyword>
<dbReference type="Pfam" id="PF00691">
    <property type="entry name" value="OmpA"/>
    <property type="match status" value="1"/>
</dbReference>
<dbReference type="Gene3D" id="3.30.1330.60">
    <property type="entry name" value="OmpA-like domain"/>
    <property type="match status" value="1"/>
</dbReference>
<comment type="subcellular location">
    <subcellularLocation>
        <location evidence="1">Cell membrane</location>
        <topology evidence="1">Single-pass membrane protein</topology>
    </subcellularLocation>
</comment>
<dbReference type="PANTHER" id="PTHR30329">
    <property type="entry name" value="STATOR ELEMENT OF FLAGELLAR MOTOR COMPLEX"/>
    <property type="match status" value="1"/>
</dbReference>
<keyword evidence="4 9" id="KW-0812">Transmembrane</keyword>
<keyword evidence="12" id="KW-1185">Reference proteome</keyword>
<dbReference type="InterPro" id="IPR050330">
    <property type="entry name" value="Bact_OuterMem_StrucFunc"/>
</dbReference>
<keyword evidence="6 7" id="KW-0472">Membrane</keyword>
<evidence type="ECO:0000256" key="1">
    <source>
        <dbReference type="ARBA" id="ARBA00004162"/>
    </source>
</evidence>
<accession>A0ABW1JHA6</accession>
<evidence type="ECO:0000256" key="9">
    <source>
        <dbReference type="SAM" id="Phobius"/>
    </source>
</evidence>
<gene>
    <name evidence="11" type="ORF">ACFQDO_15715</name>
</gene>
<keyword evidence="3" id="KW-1003">Cell membrane</keyword>
<comment type="caution">
    <text evidence="11">The sequence shown here is derived from an EMBL/GenBank/DDBJ whole genome shotgun (WGS) entry which is preliminary data.</text>
</comment>
<evidence type="ECO:0000256" key="6">
    <source>
        <dbReference type="ARBA" id="ARBA00023136"/>
    </source>
</evidence>
<feature type="compositionally biased region" description="Polar residues" evidence="8">
    <location>
        <begin position="122"/>
        <end position="132"/>
    </location>
</feature>
<dbReference type="CDD" id="cd07185">
    <property type="entry name" value="OmpA_C-like"/>
    <property type="match status" value="1"/>
</dbReference>
<dbReference type="RefSeq" id="WP_345714533.1">
    <property type="nucleotide sequence ID" value="NZ_BAABFP010000002.1"/>
</dbReference>
<evidence type="ECO:0000256" key="2">
    <source>
        <dbReference type="ARBA" id="ARBA00008914"/>
    </source>
</evidence>
<keyword evidence="11" id="KW-0282">Flagellum</keyword>
<dbReference type="SUPFAM" id="SSF103088">
    <property type="entry name" value="OmpA-like"/>
    <property type="match status" value="1"/>
</dbReference>
<proteinExistence type="inferred from homology"/>
<sequence>MSARGGGRRGGAHEEEHENHERWLVSYADMMTLLMVLFIVMFAISQVDQHKFAALKEGLSSGFGATTNIPISGGSGIQQQDGVVPEPMNMDVGLGTVSSGHSGEDQKAYKDSSDGKDASKGPTAQSQEQVTQANAIKEVQRLDGIEKKIREALKAKGLQNDVRFKVTERGLVVAMVSDDVFFESASATLRPRGITVLQAVSPAIRNVPNDIAVEGHANRLKLTSSVYPTNWELSGARAAGVVRWLISNGQFRATQLSATGYGSSRPMFPASDPRSIAFNRRVDIVLVSNQSPEVRALLPKLAPQLSDM</sequence>
<reference evidence="12" key="1">
    <citation type="journal article" date="2019" name="Int. J. Syst. Evol. Microbiol.">
        <title>The Global Catalogue of Microorganisms (GCM) 10K type strain sequencing project: providing services to taxonomists for standard genome sequencing and annotation.</title>
        <authorList>
            <consortium name="The Broad Institute Genomics Platform"/>
            <consortium name="The Broad Institute Genome Sequencing Center for Infectious Disease"/>
            <person name="Wu L."/>
            <person name="Ma J."/>
        </authorList>
    </citation>
    <scope>NUCLEOTIDE SEQUENCE [LARGE SCALE GENOMIC DNA]</scope>
    <source>
        <strain evidence="12">KACC 14249</strain>
    </source>
</reference>
<dbReference type="Proteomes" id="UP001596189">
    <property type="component" value="Unassembled WGS sequence"/>
</dbReference>
<name>A0ABW1JHA6_9ACTN</name>
<evidence type="ECO:0000256" key="7">
    <source>
        <dbReference type="PROSITE-ProRule" id="PRU00473"/>
    </source>
</evidence>
<dbReference type="PROSITE" id="PS51123">
    <property type="entry name" value="OMPA_2"/>
    <property type="match status" value="1"/>
</dbReference>
<organism evidence="11 12">
    <name type="scientific">Angustibacter luteus</name>
    <dbReference type="NCBI Taxonomy" id="658456"/>
    <lineage>
        <taxon>Bacteria</taxon>
        <taxon>Bacillati</taxon>
        <taxon>Actinomycetota</taxon>
        <taxon>Actinomycetes</taxon>
        <taxon>Kineosporiales</taxon>
        <taxon>Kineosporiaceae</taxon>
    </lineage>
</organism>
<feature type="compositionally biased region" description="Basic and acidic residues" evidence="8">
    <location>
        <begin position="102"/>
        <end position="119"/>
    </location>
</feature>
<protein>
    <submittedName>
        <fullName evidence="11">Flagellar motor protein MotB</fullName>
    </submittedName>
</protein>
<evidence type="ECO:0000313" key="12">
    <source>
        <dbReference type="Proteomes" id="UP001596189"/>
    </source>
</evidence>
<dbReference type="InterPro" id="IPR006665">
    <property type="entry name" value="OmpA-like"/>
</dbReference>
<feature type="region of interest" description="Disordered" evidence="8">
    <location>
        <begin position="71"/>
        <end position="132"/>
    </location>
</feature>
<feature type="transmembrane region" description="Helical" evidence="9">
    <location>
        <begin position="24"/>
        <end position="44"/>
    </location>
</feature>
<feature type="domain" description="OmpA-like" evidence="10">
    <location>
        <begin position="169"/>
        <end position="290"/>
    </location>
</feature>
<evidence type="ECO:0000256" key="8">
    <source>
        <dbReference type="SAM" id="MobiDB-lite"/>
    </source>
</evidence>
<dbReference type="EMBL" id="JBHSRD010000006">
    <property type="protein sequence ID" value="MFC6008584.1"/>
    <property type="molecule type" value="Genomic_DNA"/>
</dbReference>
<comment type="similarity">
    <text evidence="2">Belongs to the MotB family.</text>
</comment>
<evidence type="ECO:0000256" key="3">
    <source>
        <dbReference type="ARBA" id="ARBA00022475"/>
    </source>
</evidence>
<keyword evidence="11" id="KW-0969">Cilium</keyword>
<dbReference type="InterPro" id="IPR025713">
    <property type="entry name" value="MotB-like_N_dom"/>
</dbReference>
<dbReference type="InterPro" id="IPR036737">
    <property type="entry name" value="OmpA-like_sf"/>
</dbReference>